<sequence length="53" mass="5736">MCAALAERFGTTPTTMRVLTIASLLLPGTQVLIYLALWILIPSEDKQTTTVTA</sequence>
<dbReference type="Proteomes" id="UP000548476">
    <property type="component" value="Unassembled WGS sequence"/>
</dbReference>
<accession>A0A841FIZ9</accession>
<feature type="transmembrane region" description="Helical" evidence="1">
    <location>
        <begin position="18"/>
        <end position="41"/>
    </location>
</feature>
<dbReference type="AlphaFoldDB" id="A0A841FIZ9"/>
<gene>
    <name evidence="3" type="ORF">HNR73_001658</name>
</gene>
<evidence type="ECO:0000313" key="4">
    <source>
        <dbReference type="Proteomes" id="UP000548476"/>
    </source>
</evidence>
<evidence type="ECO:0000256" key="1">
    <source>
        <dbReference type="SAM" id="Phobius"/>
    </source>
</evidence>
<organism evidence="3 4">
    <name type="scientific">Phytomonospora endophytica</name>
    <dbReference type="NCBI Taxonomy" id="714109"/>
    <lineage>
        <taxon>Bacteria</taxon>
        <taxon>Bacillati</taxon>
        <taxon>Actinomycetota</taxon>
        <taxon>Actinomycetes</taxon>
        <taxon>Micromonosporales</taxon>
        <taxon>Micromonosporaceae</taxon>
        <taxon>Phytomonospora</taxon>
    </lineage>
</organism>
<name>A0A841FIZ9_9ACTN</name>
<keyword evidence="1" id="KW-0812">Transmembrane</keyword>
<keyword evidence="1" id="KW-1133">Transmembrane helix</keyword>
<feature type="domain" description="Phage shock protein PspC N-terminal" evidence="2">
    <location>
        <begin position="2"/>
        <end position="44"/>
    </location>
</feature>
<dbReference type="EMBL" id="JACHGT010000003">
    <property type="protein sequence ID" value="MBB6033808.1"/>
    <property type="molecule type" value="Genomic_DNA"/>
</dbReference>
<reference evidence="3 4" key="1">
    <citation type="submission" date="2020-08" db="EMBL/GenBank/DDBJ databases">
        <title>Genomic Encyclopedia of Type Strains, Phase IV (KMG-IV): sequencing the most valuable type-strain genomes for metagenomic binning, comparative biology and taxonomic classification.</title>
        <authorList>
            <person name="Goeker M."/>
        </authorList>
    </citation>
    <scope>NUCLEOTIDE SEQUENCE [LARGE SCALE GENOMIC DNA]</scope>
    <source>
        <strain evidence="3 4">YIM 65646</strain>
    </source>
</reference>
<comment type="caution">
    <text evidence="3">The sequence shown here is derived from an EMBL/GenBank/DDBJ whole genome shotgun (WGS) entry which is preliminary data.</text>
</comment>
<proteinExistence type="predicted"/>
<dbReference type="Pfam" id="PF04024">
    <property type="entry name" value="PspC"/>
    <property type="match status" value="1"/>
</dbReference>
<protein>
    <submittedName>
        <fullName evidence="3">Phage shock protein PspC (Stress-responsive transcriptional regulator)</fullName>
    </submittedName>
</protein>
<evidence type="ECO:0000259" key="2">
    <source>
        <dbReference type="Pfam" id="PF04024"/>
    </source>
</evidence>
<keyword evidence="4" id="KW-1185">Reference proteome</keyword>
<evidence type="ECO:0000313" key="3">
    <source>
        <dbReference type="EMBL" id="MBB6033808.1"/>
    </source>
</evidence>
<dbReference type="InterPro" id="IPR007168">
    <property type="entry name" value="Phageshock_PspC_N"/>
</dbReference>
<keyword evidence="1" id="KW-0472">Membrane</keyword>